<accession>B9XG90</accession>
<keyword evidence="2" id="KW-1185">Reference proteome</keyword>
<evidence type="ECO:0000313" key="1">
    <source>
        <dbReference type="EMBL" id="EEF61252.1"/>
    </source>
</evidence>
<organism evidence="1 2">
    <name type="scientific">Pedosphaera parvula (strain Ellin514)</name>
    <dbReference type="NCBI Taxonomy" id="320771"/>
    <lineage>
        <taxon>Bacteria</taxon>
        <taxon>Pseudomonadati</taxon>
        <taxon>Verrucomicrobiota</taxon>
        <taxon>Pedosphaerae</taxon>
        <taxon>Pedosphaerales</taxon>
        <taxon>Pedosphaeraceae</taxon>
        <taxon>Pedosphaera</taxon>
    </lineage>
</organism>
<comment type="caution">
    <text evidence="1">The sequence shown here is derived from an EMBL/GenBank/DDBJ whole genome shotgun (WGS) entry which is preliminary data.</text>
</comment>
<proteinExistence type="predicted"/>
<dbReference type="EMBL" id="ABOX02000011">
    <property type="protein sequence ID" value="EEF61252.1"/>
    <property type="molecule type" value="Genomic_DNA"/>
</dbReference>
<dbReference type="Proteomes" id="UP000003688">
    <property type="component" value="Unassembled WGS sequence"/>
</dbReference>
<gene>
    <name evidence="1" type="ORF">Cflav_PD3969</name>
</gene>
<reference evidence="1 2" key="1">
    <citation type="journal article" date="2011" name="J. Bacteriol.">
        <title>Genome sequence of 'Pedosphaera parvula' Ellin514, an aerobic Verrucomicrobial isolate from pasture soil.</title>
        <authorList>
            <person name="Kant R."/>
            <person name="van Passel M.W."/>
            <person name="Sangwan P."/>
            <person name="Palva A."/>
            <person name="Lucas S."/>
            <person name="Copeland A."/>
            <person name="Lapidus A."/>
            <person name="Glavina Del Rio T."/>
            <person name="Dalin E."/>
            <person name="Tice H."/>
            <person name="Bruce D."/>
            <person name="Goodwin L."/>
            <person name="Pitluck S."/>
            <person name="Chertkov O."/>
            <person name="Larimer F.W."/>
            <person name="Land M.L."/>
            <person name="Hauser L."/>
            <person name="Brettin T.S."/>
            <person name="Detter J.C."/>
            <person name="Han S."/>
            <person name="de Vos W.M."/>
            <person name="Janssen P.H."/>
            <person name="Smidt H."/>
        </authorList>
    </citation>
    <scope>NUCLEOTIDE SEQUENCE [LARGE SCALE GENOMIC DNA]</scope>
    <source>
        <strain evidence="1 2">Ellin514</strain>
    </source>
</reference>
<protein>
    <submittedName>
        <fullName evidence="1">Uncharacterized protein</fullName>
    </submittedName>
</protein>
<dbReference type="AlphaFoldDB" id="B9XG90"/>
<sequence>MGAFKAPFFVPSSLTLFLQFIYRLMTSNFEPQVTLRYESKTFLRVVTLQSCIGMRWFHGQP</sequence>
<dbReference type="STRING" id="320771.Cflav_PD3969"/>
<name>B9XG90_PEDPL</name>
<evidence type="ECO:0000313" key="2">
    <source>
        <dbReference type="Proteomes" id="UP000003688"/>
    </source>
</evidence>